<keyword evidence="2" id="KW-0812">Transmembrane</keyword>
<reference evidence="3" key="1">
    <citation type="submission" date="2021-05" db="EMBL/GenBank/DDBJ databases">
        <authorList>
            <person name="Alioto T."/>
            <person name="Alioto T."/>
            <person name="Gomez Garrido J."/>
        </authorList>
    </citation>
    <scope>NUCLEOTIDE SEQUENCE</scope>
</reference>
<protein>
    <submittedName>
        <fullName evidence="3">(northern house mosquito) hypothetical protein</fullName>
    </submittedName>
</protein>
<keyword evidence="2" id="KW-1133">Transmembrane helix</keyword>
<sequence>MCVSDVGRNLRTGRVDDTTTLPGAFVDRLAGPSLPWQILVVVHADALVRVGERGRPRATNHNLIGGTVGVTFDTNVIAQIVVVVAGVAIASVVAVVVVRWCGMSVLAERWRRRAGAPRGAAAAGAGPQDGFPAGRRRVGRAGQTHKYQGSVAFVRRVFVVNTVILPIVL</sequence>
<evidence type="ECO:0000256" key="2">
    <source>
        <dbReference type="SAM" id="Phobius"/>
    </source>
</evidence>
<feature type="region of interest" description="Disordered" evidence="1">
    <location>
        <begin position="117"/>
        <end position="136"/>
    </location>
</feature>
<dbReference type="EMBL" id="HBUE01256028">
    <property type="protein sequence ID" value="CAG6556518.1"/>
    <property type="molecule type" value="Transcribed_RNA"/>
</dbReference>
<name>A0A8D8IQ64_CULPI</name>
<feature type="transmembrane region" description="Helical" evidence="2">
    <location>
        <begin position="76"/>
        <end position="102"/>
    </location>
</feature>
<evidence type="ECO:0000256" key="1">
    <source>
        <dbReference type="SAM" id="MobiDB-lite"/>
    </source>
</evidence>
<evidence type="ECO:0000313" key="3">
    <source>
        <dbReference type="EMBL" id="CAG6556518.1"/>
    </source>
</evidence>
<dbReference type="EMBL" id="HBUE01151040">
    <property type="protein sequence ID" value="CAG6505222.1"/>
    <property type="molecule type" value="Transcribed_RNA"/>
</dbReference>
<proteinExistence type="predicted"/>
<accession>A0A8D8IQ64</accession>
<feature type="compositionally biased region" description="Low complexity" evidence="1">
    <location>
        <begin position="117"/>
        <end position="126"/>
    </location>
</feature>
<dbReference type="AlphaFoldDB" id="A0A8D8IQ64"/>
<keyword evidence="2" id="KW-0472">Membrane</keyword>
<organism evidence="3">
    <name type="scientific">Culex pipiens</name>
    <name type="common">House mosquito</name>
    <dbReference type="NCBI Taxonomy" id="7175"/>
    <lineage>
        <taxon>Eukaryota</taxon>
        <taxon>Metazoa</taxon>
        <taxon>Ecdysozoa</taxon>
        <taxon>Arthropoda</taxon>
        <taxon>Hexapoda</taxon>
        <taxon>Insecta</taxon>
        <taxon>Pterygota</taxon>
        <taxon>Neoptera</taxon>
        <taxon>Endopterygota</taxon>
        <taxon>Diptera</taxon>
        <taxon>Nematocera</taxon>
        <taxon>Culicoidea</taxon>
        <taxon>Culicidae</taxon>
        <taxon>Culicinae</taxon>
        <taxon>Culicini</taxon>
        <taxon>Culex</taxon>
        <taxon>Culex</taxon>
    </lineage>
</organism>